<dbReference type="AlphaFoldDB" id="A0A1M6HVL8"/>
<reference evidence="3" key="1">
    <citation type="submission" date="2016-11" db="EMBL/GenBank/DDBJ databases">
        <authorList>
            <person name="Varghese N."/>
            <person name="Submissions S."/>
        </authorList>
    </citation>
    <scope>NUCLEOTIDE SEQUENCE [LARGE SCALE GENOMIC DNA]</scope>
    <source>
        <strain evidence="3">DSM 16219</strain>
    </source>
</reference>
<protein>
    <submittedName>
        <fullName evidence="2">ParB-like nuclease domain-containing protein</fullName>
    </submittedName>
</protein>
<evidence type="ECO:0000313" key="3">
    <source>
        <dbReference type="Proteomes" id="UP000183994"/>
    </source>
</evidence>
<dbReference type="Proteomes" id="UP000183994">
    <property type="component" value="Unassembled WGS sequence"/>
</dbReference>
<dbReference type="GO" id="GO:0007059">
    <property type="term" value="P:chromosome segregation"/>
    <property type="evidence" value="ECO:0007669"/>
    <property type="project" value="TreeGrafter"/>
</dbReference>
<dbReference type="STRING" id="1121393.SAMN02745216_01336"/>
<evidence type="ECO:0000259" key="1">
    <source>
        <dbReference type="SMART" id="SM00470"/>
    </source>
</evidence>
<keyword evidence="3" id="KW-1185">Reference proteome</keyword>
<feature type="domain" description="ParB-like N-terminal" evidence="1">
    <location>
        <begin position="8"/>
        <end position="99"/>
    </location>
</feature>
<dbReference type="SUPFAM" id="SSF110849">
    <property type="entry name" value="ParB/Sulfiredoxin"/>
    <property type="match status" value="1"/>
</dbReference>
<proteinExistence type="predicted"/>
<evidence type="ECO:0000313" key="2">
    <source>
        <dbReference type="EMBL" id="SHJ26231.1"/>
    </source>
</evidence>
<dbReference type="GO" id="GO:0005694">
    <property type="term" value="C:chromosome"/>
    <property type="evidence" value="ECO:0007669"/>
    <property type="project" value="TreeGrafter"/>
</dbReference>
<dbReference type="Gene3D" id="3.90.1530.10">
    <property type="entry name" value="Conserved hypothetical protein from pyrococcus furiosus pfu- 392566-001, ParB domain"/>
    <property type="match status" value="1"/>
</dbReference>
<gene>
    <name evidence="2" type="ORF">SAMN02745216_01336</name>
</gene>
<dbReference type="InterPro" id="IPR050336">
    <property type="entry name" value="Chromosome_partition/occlusion"/>
</dbReference>
<dbReference type="OrthoDB" id="5497326at2"/>
<dbReference type="Pfam" id="PF02195">
    <property type="entry name" value="ParB_N"/>
    <property type="match status" value="1"/>
</dbReference>
<sequence>MHTPYETYWLALDSIDSQDLTFRISSAGDDESLKRSVESLGLINPPLVQESGGGMHRIISGFRRVDVCRTLDMHRIQVRVVDPAIPDQECAMLAVAENAGQRELDIMETSRALALLGPGLPWKERAGMIKDALFLSEPPNQRRMEQVESLCSMHGEILEGVAEDSIAFPIALKLHEMEEAEALAFARFFRSLALSLGKQREILTLAVEIAARDDLSCQEVLESEEVAAILNDADKDANQKAREARMHLKKARFPQITRAQETFEAEVQGLNLPKGVRLDPPANFEGQVYELRFYFKNINDLIKNHNVIIEIAEKPGLRKILDR</sequence>
<dbReference type="InterPro" id="IPR003115">
    <property type="entry name" value="ParB_N"/>
</dbReference>
<dbReference type="PANTHER" id="PTHR33375">
    <property type="entry name" value="CHROMOSOME-PARTITIONING PROTEIN PARB-RELATED"/>
    <property type="match status" value="1"/>
</dbReference>
<name>A0A1M6HVL8_9BACT</name>
<dbReference type="EMBL" id="FQZU01000005">
    <property type="protein sequence ID" value="SHJ26231.1"/>
    <property type="molecule type" value="Genomic_DNA"/>
</dbReference>
<dbReference type="InterPro" id="IPR036086">
    <property type="entry name" value="ParB/Sulfiredoxin_sf"/>
</dbReference>
<accession>A0A1M6HVL8</accession>
<dbReference type="SMART" id="SM00470">
    <property type="entry name" value="ParB"/>
    <property type="match status" value="1"/>
</dbReference>
<dbReference type="PANTHER" id="PTHR33375:SF1">
    <property type="entry name" value="CHROMOSOME-PARTITIONING PROTEIN PARB-RELATED"/>
    <property type="match status" value="1"/>
</dbReference>
<organism evidence="2 3">
    <name type="scientific">Desulfatibacillum alkenivorans DSM 16219</name>
    <dbReference type="NCBI Taxonomy" id="1121393"/>
    <lineage>
        <taxon>Bacteria</taxon>
        <taxon>Pseudomonadati</taxon>
        <taxon>Thermodesulfobacteriota</taxon>
        <taxon>Desulfobacteria</taxon>
        <taxon>Desulfobacterales</taxon>
        <taxon>Desulfatibacillaceae</taxon>
        <taxon>Desulfatibacillum</taxon>
    </lineage>
</organism>
<dbReference type="RefSeq" id="WP_073474232.1">
    <property type="nucleotide sequence ID" value="NZ_FQZU01000005.1"/>
</dbReference>